<evidence type="ECO:0000256" key="2">
    <source>
        <dbReference type="SAM" id="Phobius"/>
    </source>
</evidence>
<feature type="transmembrane region" description="Helical" evidence="2">
    <location>
        <begin position="79"/>
        <end position="99"/>
    </location>
</feature>
<proteinExistence type="inferred from homology"/>
<dbReference type="PANTHER" id="PTHR36435">
    <property type="entry name" value="SLR1288 PROTEIN"/>
    <property type="match status" value="1"/>
</dbReference>
<feature type="transmembrane region" description="Helical" evidence="2">
    <location>
        <begin position="119"/>
        <end position="136"/>
    </location>
</feature>
<accession>A0A372KMG5</accession>
<gene>
    <name evidence="4" type="ORF">DDV21_000215</name>
    <name evidence="5" type="ORF">DDV22_07835</name>
    <name evidence="6" type="ORF">DDV23_08130</name>
</gene>
<keyword evidence="2" id="KW-1133">Transmembrane helix</keyword>
<keyword evidence="6" id="KW-0482">Metalloprotease</keyword>
<reference evidence="4" key="4">
    <citation type="journal article" date="2019" name="Int. J. Syst. Evol. Microbiol.">
        <title>Streptococcus chenjunshii sp. nov. isolated from feces of Tibetan antelopes.</title>
        <authorList>
            <person name="Tian Z."/>
            <person name="Lu S."/>
            <person name="Jin D."/>
            <person name="Yang J."/>
            <person name="Pu J."/>
            <person name="Lai X.H."/>
            <person name="Bai X.N."/>
            <person name="Wu X.M."/>
            <person name="Li J."/>
            <person name="Wang S."/>
            <person name="Xu J."/>
        </authorList>
    </citation>
    <scope>NUCLEOTIDE SEQUENCE</scope>
    <source>
        <strain evidence="4">Z15</strain>
    </source>
</reference>
<dbReference type="GO" id="GO:0004175">
    <property type="term" value="F:endopeptidase activity"/>
    <property type="evidence" value="ECO:0007669"/>
    <property type="project" value="UniProtKB-ARBA"/>
</dbReference>
<dbReference type="Proteomes" id="UP000264056">
    <property type="component" value="Unassembled WGS sequence"/>
</dbReference>
<evidence type="ECO:0000256" key="1">
    <source>
        <dbReference type="ARBA" id="ARBA00009067"/>
    </source>
</evidence>
<organism evidence="6 8">
    <name type="scientific">Streptococcus chenjunshii</name>
    <dbReference type="NCBI Taxonomy" id="2173853"/>
    <lineage>
        <taxon>Bacteria</taxon>
        <taxon>Bacillati</taxon>
        <taxon>Bacillota</taxon>
        <taxon>Bacilli</taxon>
        <taxon>Lactobacillales</taxon>
        <taxon>Streptococcaceae</taxon>
        <taxon>Streptococcus</taxon>
    </lineage>
</organism>
<feature type="transmembrane region" description="Helical" evidence="2">
    <location>
        <begin position="38"/>
        <end position="58"/>
    </location>
</feature>
<evidence type="ECO:0000313" key="8">
    <source>
        <dbReference type="Proteomes" id="UP000262901"/>
    </source>
</evidence>
<dbReference type="EMBL" id="QVQY01000021">
    <property type="protein sequence ID" value="RFU50631.1"/>
    <property type="molecule type" value="Genomic_DNA"/>
</dbReference>
<dbReference type="InterPro" id="IPR052710">
    <property type="entry name" value="CAAX_protease"/>
</dbReference>
<dbReference type="InterPro" id="IPR003675">
    <property type="entry name" value="Rce1/LyrA-like_dom"/>
</dbReference>
<evidence type="ECO:0000313" key="9">
    <source>
        <dbReference type="Proteomes" id="UP000264056"/>
    </source>
</evidence>
<dbReference type="EMBL" id="QVQZ01000020">
    <property type="protein sequence ID" value="RFU52768.1"/>
    <property type="molecule type" value="Genomic_DNA"/>
</dbReference>
<evidence type="ECO:0000313" key="5">
    <source>
        <dbReference type="EMBL" id="RFU50631.1"/>
    </source>
</evidence>
<keyword evidence="6" id="KW-0378">Hydrolase</keyword>
<keyword evidence="9" id="KW-1185">Reference proteome</keyword>
<feature type="domain" description="CAAX prenyl protease 2/Lysostaphin resistance protein A-like" evidence="3">
    <location>
        <begin position="120"/>
        <end position="208"/>
    </location>
</feature>
<feature type="transmembrane region" description="Helical" evidence="2">
    <location>
        <begin position="172"/>
        <end position="189"/>
    </location>
</feature>
<protein>
    <submittedName>
        <fullName evidence="6">CPBP family intramembrane metalloprotease</fullName>
    </submittedName>
</protein>
<evidence type="ECO:0000313" key="6">
    <source>
        <dbReference type="EMBL" id="RFU52768.1"/>
    </source>
</evidence>
<dbReference type="KEGG" id="schj:DDV21_000215"/>
<sequence length="215" mass="24309">MEVKIMEKIKDMKYFLLAIGIIAVEQYPTFYLKANQPLWQVWLLITVFLFISLGTLWIGKRLAIISSENILGKWQTWKISLIGFFSLFILKITGGIVLVIEKGNGATTANQSALEQLTVTPILLFIITVITAPIVEEMVFRGLILNKTFHFSYAGIAVSSFLFALLHTPMDFGSWIIYGGMGLVLGMVYKHSKKIEHALMIHFLNNFVAITLMFL</sequence>
<evidence type="ECO:0000259" key="3">
    <source>
        <dbReference type="Pfam" id="PF02517"/>
    </source>
</evidence>
<name>A0A372KMG5_9STRE</name>
<keyword evidence="6" id="KW-0645">Protease</keyword>
<accession>A0A346NF78</accession>
<evidence type="ECO:0000313" key="4">
    <source>
        <dbReference type="EMBL" id="AXQ79673.1"/>
    </source>
</evidence>
<dbReference type="PANTHER" id="PTHR36435:SF1">
    <property type="entry name" value="CAAX AMINO TERMINAL PROTEASE FAMILY PROTEIN"/>
    <property type="match status" value="1"/>
</dbReference>
<feature type="transmembrane region" description="Helical" evidence="2">
    <location>
        <begin position="12"/>
        <end position="32"/>
    </location>
</feature>
<dbReference type="Proteomes" id="UP000262901">
    <property type="component" value="Unassembled WGS sequence"/>
</dbReference>
<reference evidence="6 8" key="2">
    <citation type="submission" date="2018-08" db="EMBL/GenBank/DDBJ databases">
        <title>Draft genome of Streptococcus sp. nov. Z1.</title>
        <authorList>
            <person name="Tian Z."/>
        </authorList>
    </citation>
    <scope>NUCLEOTIDE SEQUENCE [LARGE SCALE GENOMIC DNA]</scope>
    <source>
        <strain evidence="6">Z1</strain>
        <strain evidence="8">Z1(2018)</strain>
    </source>
</reference>
<comment type="similarity">
    <text evidence="1">Belongs to the UPF0177 family.</text>
</comment>
<dbReference type="OrthoDB" id="8607342at2"/>
<dbReference type="GO" id="GO:0008237">
    <property type="term" value="F:metallopeptidase activity"/>
    <property type="evidence" value="ECO:0007669"/>
    <property type="project" value="UniProtKB-KW"/>
</dbReference>
<evidence type="ECO:0000313" key="7">
    <source>
        <dbReference type="Proteomes" id="UP000246115"/>
    </source>
</evidence>
<reference evidence="5 9" key="1">
    <citation type="submission" date="2018-08" db="EMBL/GenBank/DDBJ databases">
        <title>Draft genome of Streptococcus sp .nov. Z2.</title>
        <authorList>
            <person name="Tian Z."/>
        </authorList>
    </citation>
    <scope>NUCLEOTIDE SEQUENCE [LARGE SCALE GENOMIC DNA]</scope>
    <source>
        <strain evidence="5 9">Z2</strain>
    </source>
</reference>
<dbReference type="Pfam" id="PF02517">
    <property type="entry name" value="Rce1-like"/>
    <property type="match status" value="1"/>
</dbReference>
<keyword evidence="2" id="KW-0472">Membrane</keyword>
<feature type="transmembrane region" description="Helical" evidence="2">
    <location>
        <begin position="148"/>
        <end position="166"/>
    </location>
</feature>
<reference evidence="7" key="3">
    <citation type="submission" date="2018-08" db="EMBL/GenBank/DDBJ databases">
        <title>Streptococcus chenjunshii sp. nov., isolated from stools sample of the Tibetan antelope in the Qinghai-Tibet plateau, China.</title>
        <authorList>
            <person name="Tian Z."/>
        </authorList>
    </citation>
    <scope>NUCLEOTIDE SEQUENCE [LARGE SCALE GENOMIC DNA]</scope>
    <source>
        <strain evidence="7">Z15</strain>
    </source>
</reference>
<dbReference type="Proteomes" id="UP000246115">
    <property type="component" value="Chromosome"/>
</dbReference>
<dbReference type="GO" id="GO:0080120">
    <property type="term" value="P:CAAX-box protein maturation"/>
    <property type="evidence" value="ECO:0007669"/>
    <property type="project" value="UniProtKB-ARBA"/>
</dbReference>
<dbReference type="GO" id="GO:0006508">
    <property type="term" value="P:proteolysis"/>
    <property type="evidence" value="ECO:0007669"/>
    <property type="project" value="UniProtKB-KW"/>
</dbReference>
<dbReference type="EMBL" id="CP031733">
    <property type="protein sequence ID" value="AXQ79673.1"/>
    <property type="molecule type" value="Genomic_DNA"/>
</dbReference>
<keyword evidence="2" id="KW-0812">Transmembrane</keyword>
<dbReference type="AlphaFoldDB" id="A0A372KMG5"/>